<dbReference type="eggNOG" id="ENOG502Z7MB">
    <property type="taxonomic scope" value="Bacteria"/>
</dbReference>
<dbReference type="STRING" id="497964.CfE428DRAFT_5495"/>
<name>B4D9A5_9BACT</name>
<dbReference type="Proteomes" id="UP000005824">
    <property type="component" value="Unassembled WGS sequence"/>
</dbReference>
<keyword evidence="2" id="KW-1185">Reference proteome</keyword>
<dbReference type="Pfam" id="PF13618">
    <property type="entry name" value="Gluconate_2-dh3"/>
    <property type="match status" value="1"/>
</dbReference>
<dbReference type="AlphaFoldDB" id="B4D9A5"/>
<proteinExistence type="predicted"/>
<evidence type="ECO:0000313" key="2">
    <source>
        <dbReference type="Proteomes" id="UP000005824"/>
    </source>
</evidence>
<evidence type="ECO:0000313" key="1">
    <source>
        <dbReference type="EMBL" id="EDY17008.1"/>
    </source>
</evidence>
<sequence>MNHDESSSSRLPRRTVLKWFAAIAAATQLPNLGSTVEAAAAASPAKGYGMDPDLSKFYQPGDFWPLTLTPVQRETVIALADLILPADHLGPAASAVRVPEFIDEWVSAPYPQQQKDREALLPGLQWLEEEAQKRFSKKFSALSEQQKSAIADDICWPADAKPEFKKAAAFFQKFRSLAASAYYGTEAGWKAIGYIGNVPLVKFDGPPPEVLAKLGVEQTVK</sequence>
<accession>B4D9A5</accession>
<dbReference type="RefSeq" id="WP_006982816.1">
    <property type="nucleotide sequence ID" value="NZ_ABVL01000025.1"/>
</dbReference>
<reference evidence="1 2" key="1">
    <citation type="journal article" date="2011" name="J. Bacteriol.">
        <title>Genome sequence of Chthoniobacter flavus Ellin428, an aerobic heterotrophic soil bacterium.</title>
        <authorList>
            <person name="Kant R."/>
            <person name="van Passel M.W."/>
            <person name="Palva A."/>
            <person name="Lucas S."/>
            <person name="Lapidus A."/>
            <person name="Glavina Del Rio T."/>
            <person name="Dalin E."/>
            <person name="Tice H."/>
            <person name="Bruce D."/>
            <person name="Goodwin L."/>
            <person name="Pitluck S."/>
            <person name="Larimer F.W."/>
            <person name="Land M.L."/>
            <person name="Hauser L."/>
            <person name="Sangwan P."/>
            <person name="de Vos W.M."/>
            <person name="Janssen P.H."/>
            <person name="Smidt H."/>
        </authorList>
    </citation>
    <scope>NUCLEOTIDE SEQUENCE [LARGE SCALE GENOMIC DNA]</scope>
    <source>
        <strain evidence="1 2">Ellin428</strain>
    </source>
</reference>
<dbReference type="InterPro" id="IPR006311">
    <property type="entry name" value="TAT_signal"/>
</dbReference>
<comment type="caution">
    <text evidence="1">The sequence shown here is derived from an EMBL/GenBank/DDBJ whole genome shotgun (WGS) entry which is preliminary data.</text>
</comment>
<protein>
    <submittedName>
        <fullName evidence="1">Tat (Twin-arginine translocation) pathway signal sequence domain protein</fullName>
    </submittedName>
</protein>
<dbReference type="EMBL" id="ABVL01000025">
    <property type="protein sequence ID" value="EDY17008.1"/>
    <property type="molecule type" value="Genomic_DNA"/>
</dbReference>
<dbReference type="InParanoid" id="B4D9A5"/>
<gene>
    <name evidence="1" type="ORF">CfE428DRAFT_5495</name>
</gene>
<dbReference type="PROSITE" id="PS51318">
    <property type="entry name" value="TAT"/>
    <property type="match status" value="1"/>
</dbReference>
<organism evidence="1 2">
    <name type="scientific">Chthoniobacter flavus Ellin428</name>
    <dbReference type="NCBI Taxonomy" id="497964"/>
    <lineage>
        <taxon>Bacteria</taxon>
        <taxon>Pseudomonadati</taxon>
        <taxon>Verrucomicrobiota</taxon>
        <taxon>Spartobacteria</taxon>
        <taxon>Chthoniobacterales</taxon>
        <taxon>Chthoniobacteraceae</taxon>
        <taxon>Chthoniobacter</taxon>
    </lineage>
</organism>
<dbReference type="InterPro" id="IPR027056">
    <property type="entry name" value="Gluconate_2DH_su3"/>
</dbReference>